<accession>A0AAJ0CW27</accession>
<evidence type="ECO:0000256" key="1">
    <source>
        <dbReference type="SAM" id="SignalP"/>
    </source>
</evidence>
<keyword evidence="1" id="KW-0732">Signal</keyword>
<feature type="chain" id="PRO_5042550436" evidence="1">
    <location>
        <begin position="22"/>
        <end position="415"/>
    </location>
</feature>
<name>A0AAJ0CW27_9HYPO</name>
<evidence type="ECO:0000313" key="3">
    <source>
        <dbReference type="Proteomes" id="UP001251528"/>
    </source>
</evidence>
<organism evidence="2 3">
    <name type="scientific">Conoideocrella luteorostrata</name>
    <dbReference type="NCBI Taxonomy" id="1105319"/>
    <lineage>
        <taxon>Eukaryota</taxon>
        <taxon>Fungi</taxon>
        <taxon>Dikarya</taxon>
        <taxon>Ascomycota</taxon>
        <taxon>Pezizomycotina</taxon>
        <taxon>Sordariomycetes</taxon>
        <taxon>Hypocreomycetidae</taxon>
        <taxon>Hypocreales</taxon>
        <taxon>Clavicipitaceae</taxon>
        <taxon>Conoideocrella</taxon>
    </lineage>
</organism>
<sequence>MSLLSFLVFIAQGGFLRRGYSQKSPDDATFLELLSRILVEQQLCPSELSVVLEQGIGLNWEDTYDFVNPFGDRRDGIFNSVWTFDLDKDVLFLEKRDRCSSTSLELARQRLLTMDDFKQLSSATQTPPGEQTLPGPYWQPNISPLPRARAFAGHILRDFGFKWRHIIRRQINATTFMKLAYAIIWISRMDFTILERTGFEHVCSGGPYVKLTDLPSWETPQATTVQVGSSWFALARDVLKGLEMIRSHMSTNQSLGCSTTHVVTYAILTPRQIILCNASGNELVWTKSETLFDNDTLSNSAIDMIMWATNTTSTEPQPNSMNRLPIEIQDKILSFTTISFVASAKLGCELGLGSPFTWTDGDVKIGIEEAKRHRSETSPVESLIVFNGVMSGLSYKRERGYPLVHATHTKKLVPS</sequence>
<dbReference type="EMBL" id="JASWJB010000029">
    <property type="protein sequence ID" value="KAK2608993.1"/>
    <property type="molecule type" value="Genomic_DNA"/>
</dbReference>
<evidence type="ECO:0000313" key="2">
    <source>
        <dbReference type="EMBL" id="KAK2608993.1"/>
    </source>
</evidence>
<protein>
    <submittedName>
        <fullName evidence="2">Uncharacterized protein</fullName>
    </submittedName>
</protein>
<comment type="caution">
    <text evidence="2">The sequence shown here is derived from an EMBL/GenBank/DDBJ whole genome shotgun (WGS) entry which is preliminary data.</text>
</comment>
<keyword evidence="3" id="KW-1185">Reference proteome</keyword>
<feature type="signal peptide" evidence="1">
    <location>
        <begin position="1"/>
        <end position="21"/>
    </location>
</feature>
<proteinExistence type="predicted"/>
<reference evidence="2" key="1">
    <citation type="submission" date="2023-06" db="EMBL/GenBank/DDBJ databases">
        <title>Conoideocrella luteorostrata (Hypocreales: Clavicipitaceae), a potential biocontrol fungus for elongate hemlock scale in United States Christmas tree production areas.</title>
        <authorList>
            <person name="Barrett H."/>
            <person name="Lovett B."/>
            <person name="Macias A.M."/>
            <person name="Stajich J.E."/>
            <person name="Kasson M.T."/>
        </authorList>
    </citation>
    <scope>NUCLEOTIDE SEQUENCE</scope>
    <source>
        <strain evidence="2">ARSEF 14590</strain>
    </source>
</reference>
<dbReference type="Proteomes" id="UP001251528">
    <property type="component" value="Unassembled WGS sequence"/>
</dbReference>
<gene>
    <name evidence="2" type="ORF">QQS21_002473</name>
</gene>
<dbReference type="AlphaFoldDB" id="A0AAJ0CW27"/>